<evidence type="ECO:0000313" key="1">
    <source>
        <dbReference type="EMBL" id="GHA85443.1"/>
    </source>
</evidence>
<sequence>MTYQRFDIPGSALLHPDTREGFRGYFMETFRYNLFMAPTPDLGIHWGAPRSNIHLSDHDTKTPAIADFVSPFEISKKDL</sequence>
<reference evidence="1" key="2">
    <citation type="submission" date="2020-09" db="EMBL/GenBank/DDBJ databases">
        <authorList>
            <person name="Sun Q."/>
            <person name="Kim S."/>
        </authorList>
    </citation>
    <scope>NUCLEOTIDE SEQUENCE</scope>
    <source>
        <strain evidence="1">KCTC 32513</strain>
    </source>
</reference>
<evidence type="ECO:0000313" key="2">
    <source>
        <dbReference type="Proteomes" id="UP000634004"/>
    </source>
</evidence>
<gene>
    <name evidence="1" type="ORF">GCM10009069_05740</name>
</gene>
<name>A0A8J3CLX9_9PROT</name>
<dbReference type="AlphaFoldDB" id="A0A8J3CLX9"/>
<dbReference type="RefSeq" id="WP_189495228.1">
    <property type="nucleotide sequence ID" value="NZ_BMZH01000002.1"/>
</dbReference>
<reference evidence="1" key="1">
    <citation type="journal article" date="2014" name="Int. J. Syst. Evol. Microbiol.">
        <title>Complete genome sequence of Corynebacterium casei LMG S-19264T (=DSM 44701T), isolated from a smear-ripened cheese.</title>
        <authorList>
            <consortium name="US DOE Joint Genome Institute (JGI-PGF)"/>
            <person name="Walter F."/>
            <person name="Albersmeier A."/>
            <person name="Kalinowski J."/>
            <person name="Ruckert C."/>
        </authorList>
    </citation>
    <scope>NUCLEOTIDE SEQUENCE</scope>
    <source>
        <strain evidence="1">KCTC 32513</strain>
    </source>
</reference>
<protein>
    <submittedName>
        <fullName evidence="1">Uncharacterized protein</fullName>
    </submittedName>
</protein>
<dbReference type="EMBL" id="BMZH01000002">
    <property type="protein sequence ID" value="GHA85443.1"/>
    <property type="molecule type" value="Genomic_DNA"/>
</dbReference>
<dbReference type="Proteomes" id="UP000634004">
    <property type="component" value="Unassembled WGS sequence"/>
</dbReference>
<comment type="caution">
    <text evidence="1">The sequence shown here is derived from an EMBL/GenBank/DDBJ whole genome shotgun (WGS) entry which is preliminary data.</text>
</comment>
<organism evidence="1 2">
    <name type="scientific">Algimonas arctica</name>
    <dbReference type="NCBI Taxonomy" id="1479486"/>
    <lineage>
        <taxon>Bacteria</taxon>
        <taxon>Pseudomonadati</taxon>
        <taxon>Pseudomonadota</taxon>
        <taxon>Alphaproteobacteria</taxon>
        <taxon>Maricaulales</taxon>
        <taxon>Robiginitomaculaceae</taxon>
        <taxon>Algimonas</taxon>
    </lineage>
</organism>
<keyword evidence="2" id="KW-1185">Reference proteome</keyword>
<accession>A0A8J3CLX9</accession>
<proteinExistence type="predicted"/>